<organism evidence="10 11">
    <name type="scientific">Phaeomoniella chlamydospora</name>
    <name type="common">Phaeoacremonium chlamydosporum</name>
    <dbReference type="NCBI Taxonomy" id="158046"/>
    <lineage>
        <taxon>Eukaryota</taxon>
        <taxon>Fungi</taxon>
        <taxon>Dikarya</taxon>
        <taxon>Ascomycota</taxon>
        <taxon>Pezizomycotina</taxon>
        <taxon>Eurotiomycetes</taxon>
        <taxon>Chaetothyriomycetidae</taxon>
        <taxon>Phaeomoniellales</taxon>
        <taxon>Phaeomoniellaceae</taxon>
        <taxon>Phaeomoniella</taxon>
    </lineage>
</organism>
<dbReference type="GO" id="GO:0002098">
    <property type="term" value="P:tRNA wobble uridine modification"/>
    <property type="evidence" value="ECO:0007669"/>
    <property type="project" value="InterPro"/>
</dbReference>
<evidence type="ECO:0000256" key="6">
    <source>
        <dbReference type="ARBA" id="ARBA00022490"/>
    </source>
</evidence>
<comment type="similarity">
    <text evidence="4">Belongs to the ELP4 family.</text>
</comment>
<dbReference type="InterPro" id="IPR008728">
    <property type="entry name" value="Elongator_complex_protein_4"/>
</dbReference>
<gene>
    <name evidence="10" type="ORF">UCRPC4_g00971</name>
</gene>
<feature type="region of interest" description="Disordered" evidence="9">
    <location>
        <begin position="362"/>
        <end position="386"/>
    </location>
</feature>
<dbReference type="Proteomes" id="UP000053317">
    <property type="component" value="Unassembled WGS sequence"/>
</dbReference>
<feature type="region of interest" description="Disordered" evidence="9">
    <location>
        <begin position="148"/>
        <end position="175"/>
    </location>
</feature>
<proteinExistence type="inferred from homology"/>
<keyword evidence="6" id="KW-0963">Cytoplasm</keyword>
<evidence type="ECO:0000313" key="10">
    <source>
        <dbReference type="EMBL" id="KKY27737.1"/>
    </source>
</evidence>
<keyword evidence="8" id="KW-0539">Nucleus</keyword>
<comment type="subcellular location">
    <subcellularLocation>
        <location evidence="2">Cytoplasm</location>
    </subcellularLocation>
    <subcellularLocation>
        <location evidence="1">Nucleus</location>
    </subcellularLocation>
</comment>
<evidence type="ECO:0000313" key="11">
    <source>
        <dbReference type="Proteomes" id="UP000053317"/>
    </source>
</evidence>
<evidence type="ECO:0000256" key="7">
    <source>
        <dbReference type="ARBA" id="ARBA00022694"/>
    </source>
</evidence>
<dbReference type="PANTHER" id="PTHR12896">
    <property type="entry name" value="PAX6 NEIGHBOR PROTEIN PAXNEB"/>
    <property type="match status" value="1"/>
</dbReference>
<comment type="pathway">
    <text evidence="3">tRNA modification; 5-methoxycarbonylmethyl-2-thiouridine-tRNA biosynthesis.</text>
</comment>
<dbReference type="CDD" id="cd19494">
    <property type="entry name" value="Elp4"/>
    <property type="match status" value="1"/>
</dbReference>
<evidence type="ECO:0000256" key="5">
    <source>
        <dbReference type="ARBA" id="ARBA00020265"/>
    </source>
</evidence>
<dbReference type="Pfam" id="PF05625">
    <property type="entry name" value="PAXNEB"/>
    <property type="match status" value="1"/>
</dbReference>
<dbReference type="UniPathway" id="UPA00988"/>
<evidence type="ECO:0000256" key="1">
    <source>
        <dbReference type="ARBA" id="ARBA00004123"/>
    </source>
</evidence>
<dbReference type="GO" id="GO:0008023">
    <property type="term" value="C:transcription elongation factor complex"/>
    <property type="evidence" value="ECO:0007669"/>
    <property type="project" value="TreeGrafter"/>
</dbReference>
<dbReference type="OrthoDB" id="289162at2759"/>
<evidence type="ECO:0000256" key="4">
    <source>
        <dbReference type="ARBA" id="ARBA00007573"/>
    </source>
</evidence>
<keyword evidence="7" id="KW-0819">tRNA processing</keyword>
<dbReference type="EMBL" id="LCWF01000022">
    <property type="protein sequence ID" value="KKY27737.1"/>
    <property type="molecule type" value="Genomic_DNA"/>
</dbReference>
<keyword evidence="11" id="KW-1185">Reference proteome</keyword>
<evidence type="ECO:0000256" key="8">
    <source>
        <dbReference type="ARBA" id="ARBA00023242"/>
    </source>
</evidence>
<accession>A0A0G2EYR1</accession>
<evidence type="ECO:0000256" key="9">
    <source>
        <dbReference type="SAM" id="MobiDB-lite"/>
    </source>
</evidence>
<dbReference type="GO" id="GO:0033588">
    <property type="term" value="C:elongator holoenzyme complex"/>
    <property type="evidence" value="ECO:0007669"/>
    <property type="project" value="InterPro"/>
</dbReference>
<dbReference type="AlphaFoldDB" id="A0A0G2EYR1"/>
<dbReference type="PANTHER" id="PTHR12896:SF1">
    <property type="entry name" value="ELONGATOR COMPLEX PROTEIN 4"/>
    <property type="match status" value="1"/>
</dbReference>
<dbReference type="GO" id="GO:0005737">
    <property type="term" value="C:cytoplasm"/>
    <property type="evidence" value="ECO:0007669"/>
    <property type="project" value="UniProtKB-SubCell"/>
</dbReference>
<reference evidence="10 11" key="1">
    <citation type="submission" date="2015-05" db="EMBL/GenBank/DDBJ databases">
        <title>Distinctive expansion of gene families associated with plant cell wall degradation and secondary metabolism in the genomes of grapevine trunk pathogens.</title>
        <authorList>
            <person name="Lawrence D.P."/>
            <person name="Travadon R."/>
            <person name="Rolshausen P.E."/>
            <person name="Baumgartner K."/>
        </authorList>
    </citation>
    <scope>NUCLEOTIDE SEQUENCE [LARGE SCALE GENOMIC DNA]</scope>
    <source>
        <strain evidence="10">UCRPC4</strain>
    </source>
</reference>
<name>A0A0G2EYR1_PHACM</name>
<feature type="region of interest" description="Disordered" evidence="9">
    <location>
        <begin position="1"/>
        <end position="55"/>
    </location>
</feature>
<feature type="compositionally biased region" description="Basic and acidic residues" evidence="9">
    <location>
        <begin position="375"/>
        <end position="386"/>
    </location>
</feature>
<evidence type="ECO:0000256" key="2">
    <source>
        <dbReference type="ARBA" id="ARBA00004496"/>
    </source>
</evidence>
<protein>
    <recommendedName>
        <fullName evidence="5">Elongator complex protein 4</fullName>
    </recommendedName>
</protein>
<dbReference type="InterPro" id="IPR027417">
    <property type="entry name" value="P-loop_NTPase"/>
</dbReference>
<comment type="caution">
    <text evidence="10">The sequence shown here is derived from an EMBL/GenBank/DDBJ whole genome shotgun (WGS) entry which is preliminary data.</text>
</comment>
<feature type="compositionally biased region" description="Basic and acidic residues" evidence="9">
    <location>
        <begin position="148"/>
        <end position="157"/>
    </location>
</feature>
<evidence type="ECO:0000256" key="3">
    <source>
        <dbReference type="ARBA" id="ARBA00005043"/>
    </source>
</evidence>
<sequence>MSFRKRNVGLSSGAARDRDSAAAIEQTPKIAPAALPGLRPSPVDGRPTTSTGTETLDDLLAGHAGLPMGTSMLIEENGTTDYAGVLLRYYAAEGIVQGHHVHVVGMPEVWGRELPGLIEGGRQKEKSVQQTDDKMKIAWRYERQNHLLAERTGRRGSDSPVSKAPGQEAPNSTSQTFCHTFDLTKRLVHPSTSTITFHQLSQNPISSPFARLLQEIVTKVSSSVPTTVHRIIIPSLLSPAIYPPNASMPEYVLQFVHGLRGLLSTYPDRITSMLSFPLSLHPRSTGLTRWAELLQDGVIELTPFPHSMGVDVPETKPGQDEQPQGLLTVHRLPILHERGGGSGAVSEECEFTLSRKRFNIRPFSLPPMEGDTEAQQEKTKKADLEF</sequence>
<reference evidence="10 11" key="2">
    <citation type="submission" date="2015-05" db="EMBL/GenBank/DDBJ databases">
        <authorList>
            <person name="Morales-Cruz A."/>
            <person name="Amrine K.C."/>
            <person name="Cantu D."/>
        </authorList>
    </citation>
    <scope>NUCLEOTIDE SEQUENCE [LARGE SCALE GENOMIC DNA]</scope>
    <source>
        <strain evidence="10">UCRPC4</strain>
    </source>
</reference>
<dbReference type="Gene3D" id="3.40.50.300">
    <property type="entry name" value="P-loop containing nucleotide triphosphate hydrolases"/>
    <property type="match status" value="1"/>
</dbReference>